<proteinExistence type="predicted"/>
<dbReference type="EMBL" id="JAIWYP010000003">
    <property type="protein sequence ID" value="KAH3858899.1"/>
    <property type="molecule type" value="Genomic_DNA"/>
</dbReference>
<dbReference type="Proteomes" id="UP000828390">
    <property type="component" value="Unassembled WGS sequence"/>
</dbReference>
<evidence type="ECO:0000313" key="3">
    <source>
        <dbReference type="Proteomes" id="UP000828390"/>
    </source>
</evidence>
<organism evidence="2 3">
    <name type="scientific">Dreissena polymorpha</name>
    <name type="common">Zebra mussel</name>
    <name type="synonym">Mytilus polymorpha</name>
    <dbReference type="NCBI Taxonomy" id="45954"/>
    <lineage>
        <taxon>Eukaryota</taxon>
        <taxon>Metazoa</taxon>
        <taxon>Spiralia</taxon>
        <taxon>Lophotrochozoa</taxon>
        <taxon>Mollusca</taxon>
        <taxon>Bivalvia</taxon>
        <taxon>Autobranchia</taxon>
        <taxon>Heteroconchia</taxon>
        <taxon>Euheterodonta</taxon>
        <taxon>Imparidentia</taxon>
        <taxon>Neoheterodontei</taxon>
        <taxon>Myida</taxon>
        <taxon>Dreissenoidea</taxon>
        <taxon>Dreissenidae</taxon>
        <taxon>Dreissena</taxon>
    </lineage>
</organism>
<gene>
    <name evidence="2" type="ORF">DPMN_101543</name>
</gene>
<reference evidence="2" key="2">
    <citation type="submission" date="2020-11" db="EMBL/GenBank/DDBJ databases">
        <authorList>
            <person name="McCartney M.A."/>
            <person name="Auch B."/>
            <person name="Kono T."/>
            <person name="Mallez S."/>
            <person name="Becker A."/>
            <person name="Gohl D.M."/>
            <person name="Silverstein K.A.T."/>
            <person name="Koren S."/>
            <person name="Bechman K.B."/>
            <person name="Herman A."/>
            <person name="Abrahante J.E."/>
            <person name="Garbe J."/>
        </authorList>
    </citation>
    <scope>NUCLEOTIDE SEQUENCE</scope>
    <source>
        <strain evidence="2">Duluth1</strain>
        <tissue evidence="2">Whole animal</tissue>
    </source>
</reference>
<keyword evidence="3" id="KW-1185">Reference proteome</keyword>
<sequence length="80" mass="7131">MITGAAALGFTSPTGTEDMGAVGRGLGAGADVGMGPADPLAGGGVTAGGGGVAALGGGVSTFGAAFGAGALPPAARFRLI</sequence>
<comment type="caution">
    <text evidence="2">The sequence shown here is derived from an EMBL/GenBank/DDBJ whole genome shotgun (WGS) entry which is preliminary data.</text>
</comment>
<evidence type="ECO:0000313" key="2">
    <source>
        <dbReference type="EMBL" id="KAH3858899.1"/>
    </source>
</evidence>
<feature type="region of interest" description="Disordered" evidence="1">
    <location>
        <begin position="1"/>
        <end position="22"/>
    </location>
</feature>
<protein>
    <submittedName>
        <fullName evidence="2">Uncharacterized protein</fullName>
    </submittedName>
</protein>
<dbReference type="AlphaFoldDB" id="A0A9D4R8E6"/>
<evidence type="ECO:0000256" key="1">
    <source>
        <dbReference type="SAM" id="MobiDB-lite"/>
    </source>
</evidence>
<reference evidence="2" key="1">
    <citation type="journal article" date="2019" name="bioRxiv">
        <title>The Genome of the Zebra Mussel, Dreissena polymorpha: A Resource for Invasive Species Research.</title>
        <authorList>
            <person name="McCartney M.A."/>
            <person name="Auch B."/>
            <person name="Kono T."/>
            <person name="Mallez S."/>
            <person name="Zhang Y."/>
            <person name="Obille A."/>
            <person name="Becker A."/>
            <person name="Abrahante J.E."/>
            <person name="Garbe J."/>
            <person name="Badalamenti J.P."/>
            <person name="Herman A."/>
            <person name="Mangelson H."/>
            <person name="Liachko I."/>
            <person name="Sullivan S."/>
            <person name="Sone E.D."/>
            <person name="Koren S."/>
            <person name="Silverstein K.A.T."/>
            <person name="Beckman K.B."/>
            <person name="Gohl D.M."/>
        </authorList>
    </citation>
    <scope>NUCLEOTIDE SEQUENCE</scope>
    <source>
        <strain evidence="2">Duluth1</strain>
        <tissue evidence="2">Whole animal</tissue>
    </source>
</reference>
<accession>A0A9D4R8E6</accession>
<name>A0A9D4R8E6_DREPO</name>